<dbReference type="InterPro" id="IPR018720">
    <property type="entry name" value="DUF2249"/>
</dbReference>
<keyword evidence="3" id="KW-1185">Reference proteome</keyword>
<feature type="domain" description="DUF2249" evidence="1">
    <location>
        <begin position="161"/>
        <end position="230"/>
    </location>
</feature>
<dbReference type="RefSeq" id="WP_131367430.1">
    <property type="nucleotide sequence ID" value="NZ_SJKB01000040.1"/>
</dbReference>
<evidence type="ECO:0000313" key="2">
    <source>
        <dbReference type="EMBL" id="TCC44872.1"/>
    </source>
</evidence>
<dbReference type="OrthoDB" id="8451629at2"/>
<dbReference type="Pfam" id="PF10006">
    <property type="entry name" value="DUF2249"/>
    <property type="match status" value="1"/>
</dbReference>
<evidence type="ECO:0000313" key="3">
    <source>
        <dbReference type="Proteomes" id="UP000291144"/>
    </source>
</evidence>
<evidence type="ECO:0000259" key="1">
    <source>
        <dbReference type="Pfam" id="PF10006"/>
    </source>
</evidence>
<reference evidence="2 3" key="1">
    <citation type="submission" date="2019-02" db="EMBL/GenBank/DDBJ databases">
        <title>Kribbella capetownensis sp. nov. and Kribbella speibonae sp. nov., isolated from soil.</title>
        <authorList>
            <person name="Curtis S.M."/>
            <person name="Norton I."/>
            <person name="Everest G.J."/>
            <person name="Meyers P.R."/>
        </authorList>
    </citation>
    <scope>NUCLEOTIDE SEQUENCE [LARGE SCALE GENOMIC DNA]</scope>
    <source>
        <strain evidence="2 3">NRRL B-24813</strain>
    </source>
</reference>
<dbReference type="EMBL" id="SJKB01000040">
    <property type="protein sequence ID" value="TCC44872.1"/>
    <property type="molecule type" value="Genomic_DNA"/>
</dbReference>
<organism evidence="2 3">
    <name type="scientific">Kribbella pittospori</name>
    <dbReference type="NCBI Taxonomy" id="722689"/>
    <lineage>
        <taxon>Bacteria</taxon>
        <taxon>Bacillati</taxon>
        <taxon>Actinomycetota</taxon>
        <taxon>Actinomycetes</taxon>
        <taxon>Propionibacteriales</taxon>
        <taxon>Kribbellaceae</taxon>
        <taxon>Kribbella</taxon>
    </lineage>
</organism>
<accession>A0A4V6N4F1</accession>
<proteinExistence type="predicted"/>
<name>A0A4V6N4F1_9ACTN</name>
<gene>
    <name evidence="2" type="ORF">E0H73_45140</name>
</gene>
<sequence>MPGAEIFIQATETDPAVIARTAARAAHERLRSRLAELTAPGCHPLAADLAHFCRHEVRQYLVDAERDLYAPASKPADGRPLVDALRVGSAALNQQINDLAVGSASDSARIGSMIAGALDLYLRIEESVVPVLVELAGPERSALAADPPAAVEEELGDAPMVIDVRQIARGGRHPRVFARYARLAPGEAFILVNSHDPKPLRREFEAIHSGAFSWDYLRTGPEEWRVRIGRIAADV</sequence>
<dbReference type="Proteomes" id="UP000291144">
    <property type="component" value="Unassembled WGS sequence"/>
</dbReference>
<comment type="caution">
    <text evidence="2">The sequence shown here is derived from an EMBL/GenBank/DDBJ whole genome shotgun (WGS) entry which is preliminary data.</text>
</comment>
<dbReference type="AlphaFoldDB" id="A0A4V6N4F1"/>
<protein>
    <submittedName>
        <fullName evidence="2">DUF2249 domain-containing protein</fullName>
    </submittedName>
</protein>